<keyword evidence="4 9" id="KW-0808">Transferase</keyword>
<dbReference type="GO" id="GO:0003677">
    <property type="term" value="F:DNA binding"/>
    <property type="evidence" value="ECO:0007669"/>
    <property type="project" value="UniProtKB-UniRule"/>
</dbReference>
<evidence type="ECO:0000256" key="6">
    <source>
        <dbReference type="ARBA" id="ARBA00022705"/>
    </source>
</evidence>
<dbReference type="GO" id="GO:0005737">
    <property type="term" value="C:cytoplasm"/>
    <property type="evidence" value="ECO:0007669"/>
    <property type="project" value="UniProtKB-SubCell"/>
</dbReference>
<comment type="subcellular location">
    <subcellularLocation>
        <location evidence="1 9">Cytoplasm</location>
    </subcellularLocation>
</comment>
<dbReference type="GO" id="GO:0009360">
    <property type="term" value="C:DNA polymerase III complex"/>
    <property type="evidence" value="ECO:0007669"/>
    <property type="project" value="InterPro"/>
</dbReference>
<evidence type="ECO:0000256" key="7">
    <source>
        <dbReference type="ARBA" id="ARBA00022932"/>
    </source>
</evidence>
<name>A0A160SY09_9CHLR</name>
<accession>A0A160SY09</accession>
<evidence type="ECO:0000256" key="2">
    <source>
        <dbReference type="ARBA" id="ARBA00010752"/>
    </source>
</evidence>
<dbReference type="SUPFAM" id="SSF55979">
    <property type="entry name" value="DNA clamp"/>
    <property type="match status" value="3"/>
</dbReference>
<dbReference type="Gene3D" id="3.70.10.10">
    <property type="match status" value="1"/>
</dbReference>
<dbReference type="PIRSF" id="PIRSF000804">
    <property type="entry name" value="DNA_pol_III_b"/>
    <property type="match status" value="1"/>
</dbReference>
<dbReference type="GO" id="GO:0008408">
    <property type="term" value="F:3'-5' exonuclease activity"/>
    <property type="evidence" value="ECO:0007669"/>
    <property type="project" value="InterPro"/>
</dbReference>
<dbReference type="GO" id="GO:0003887">
    <property type="term" value="F:DNA-directed DNA polymerase activity"/>
    <property type="evidence" value="ECO:0007669"/>
    <property type="project" value="UniProtKB-UniRule"/>
</dbReference>
<dbReference type="Pfam" id="PF00712">
    <property type="entry name" value="DNA_pol3_beta"/>
    <property type="match status" value="1"/>
</dbReference>
<dbReference type="InterPro" id="IPR022634">
    <property type="entry name" value="DNA_polIII_beta_N"/>
</dbReference>
<proteinExistence type="inferred from homology"/>
<dbReference type="Pfam" id="PF02767">
    <property type="entry name" value="DNA_pol3_beta_2"/>
    <property type="match status" value="1"/>
</dbReference>
<comment type="function">
    <text evidence="9">Confers DNA tethering and processivity to DNA polymerases and other proteins. Acts as a clamp, forming a ring around DNA (a reaction catalyzed by the clamp-loading complex) which diffuses in an ATP-independent manner freely and bidirectionally along dsDNA. Initially characterized for its ability to contact the catalytic subunit of DNA polymerase III (Pol III), a complex, multichain enzyme responsible for most of the replicative synthesis in bacteria; Pol III exhibits 3'-5' exonuclease proofreading activity. The beta chain is required for initiation of replication as well as for processivity of DNA replication.</text>
</comment>
<evidence type="ECO:0000259" key="12">
    <source>
        <dbReference type="Pfam" id="PF02768"/>
    </source>
</evidence>
<evidence type="ECO:0000259" key="11">
    <source>
        <dbReference type="Pfam" id="PF02767"/>
    </source>
</evidence>
<dbReference type="Proteomes" id="UP000215027">
    <property type="component" value="Chromosome I"/>
</dbReference>
<keyword evidence="8" id="KW-0238">DNA-binding</keyword>
<dbReference type="AlphaFoldDB" id="A0A160SY09"/>
<evidence type="ECO:0000256" key="3">
    <source>
        <dbReference type="ARBA" id="ARBA00022490"/>
    </source>
</evidence>
<comment type="subunit">
    <text evidence="9">Forms a ring-shaped head-to-tail homodimer around DNA.</text>
</comment>
<dbReference type="NCBIfam" id="TIGR00663">
    <property type="entry name" value="dnan"/>
    <property type="match status" value="1"/>
</dbReference>
<gene>
    <name evidence="13" type="ORF">CFX0092_A0215</name>
</gene>
<dbReference type="KEGG" id="pbf:CFX0092_A0215"/>
<feature type="domain" description="DNA polymerase III beta sliding clamp N-terminal" evidence="10">
    <location>
        <begin position="1"/>
        <end position="120"/>
    </location>
</feature>
<dbReference type="OrthoDB" id="8421503at2"/>
<dbReference type="Gene3D" id="3.10.150.10">
    <property type="entry name" value="DNA Polymerase III, subunit A, domain 2"/>
    <property type="match status" value="1"/>
</dbReference>
<evidence type="ECO:0000259" key="10">
    <source>
        <dbReference type="Pfam" id="PF00712"/>
    </source>
</evidence>
<keyword evidence="6 9" id="KW-0235">DNA replication</keyword>
<organism evidence="13 14">
    <name type="scientific">Candidatus Promineifilum breve</name>
    <dbReference type="NCBI Taxonomy" id="1806508"/>
    <lineage>
        <taxon>Bacteria</taxon>
        <taxon>Bacillati</taxon>
        <taxon>Chloroflexota</taxon>
        <taxon>Ardenticatenia</taxon>
        <taxon>Candidatus Promineifilales</taxon>
        <taxon>Candidatus Promineifilaceae</taxon>
        <taxon>Candidatus Promineifilum</taxon>
    </lineage>
</organism>
<evidence type="ECO:0000256" key="4">
    <source>
        <dbReference type="ARBA" id="ARBA00022679"/>
    </source>
</evidence>
<evidence type="ECO:0000313" key="13">
    <source>
        <dbReference type="EMBL" id="CUS02096.2"/>
    </source>
</evidence>
<evidence type="ECO:0000256" key="1">
    <source>
        <dbReference type="ARBA" id="ARBA00004496"/>
    </source>
</evidence>
<dbReference type="InterPro" id="IPR022637">
    <property type="entry name" value="DNA_polIII_beta_cen"/>
</dbReference>
<feature type="domain" description="DNA polymerase III beta sliding clamp central" evidence="11">
    <location>
        <begin position="130"/>
        <end position="246"/>
    </location>
</feature>
<dbReference type="SMART" id="SM00480">
    <property type="entry name" value="POL3Bc"/>
    <property type="match status" value="1"/>
</dbReference>
<dbReference type="RefSeq" id="WP_095041750.1">
    <property type="nucleotide sequence ID" value="NZ_LN890655.1"/>
</dbReference>
<dbReference type="InterPro" id="IPR001001">
    <property type="entry name" value="DNA_polIII_beta"/>
</dbReference>
<keyword evidence="7 9" id="KW-0239">DNA-directed DNA polymerase</keyword>
<dbReference type="InterPro" id="IPR022635">
    <property type="entry name" value="DNA_polIII_beta_C"/>
</dbReference>
<keyword evidence="5 9" id="KW-0548">Nucleotidyltransferase</keyword>
<dbReference type="EMBL" id="LN890655">
    <property type="protein sequence ID" value="CUS02096.2"/>
    <property type="molecule type" value="Genomic_DNA"/>
</dbReference>
<evidence type="ECO:0000256" key="9">
    <source>
        <dbReference type="PIRNR" id="PIRNR000804"/>
    </source>
</evidence>
<dbReference type="PANTHER" id="PTHR30478:SF0">
    <property type="entry name" value="BETA SLIDING CLAMP"/>
    <property type="match status" value="1"/>
</dbReference>
<reference evidence="13" key="1">
    <citation type="submission" date="2016-01" db="EMBL/GenBank/DDBJ databases">
        <authorList>
            <person name="Mcilroy J.S."/>
            <person name="Karst M S."/>
            <person name="Albertsen M."/>
        </authorList>
    </citation>
    <scope>NUCLEOTIDE SEQUENCE</scope>
    <source>
        <strain evidence="13">Cfx-K</strain>
    </source>
</reference>
<sequence>MKISCLQENLAKGLSTVGRAVSPRSTLPVLGNVLLDVDNGRLKLSATNLEIVITCWIGATVNEAGSTTVPARTFSELVNTFPQERVDLALNKTTETLHVSCGRTQANVKGINAGEFPVIPEPDDESRIRIEPAVLKRVIAQVAFAAATDDSRPSLTGVLTTFEGNRVTMAATDGFRLSVRSAHIAGYVEKPFHVIIPARALNEVGRIITDDLEALYISMPAGRNQIIFDMENVLLVSQLIDGKFPDYAPIIPKSHNTRTVLNTAEFTKACRTADIFARESSNTARVAVEPGDGLSAGSAIVAANSKETGDNVAQIDASVEGMPIEIAFNVKFMADALGVIDTPQVALETTSPNEPGVLKPVGDNDFVHIIMPMNFNR</sequence>
<dbReference type="CDD" id="cd00140">
    <property type="entry name" value="beta_clamp"/>
    <property type="match status" value="1"/>
</dbReference>
<dbReference type="Pfam" id="PF02768">
    <property type="entry name" value="DNA_pol3_beta_3"/>
    <property type="match status" value="1"/>
</dbReference>
<keyword evidence="14" id="KW-1185">Reference proteome</keyword>
<protein>
    <recommendedName>
        <fullName evidence="9">Beta sliding clamp</fullName>
    </recommendedName>
</protein>
<feature type="domain" description="DNA polymerase III beta sliding clamp C-terminal" evidence="12">
    <location>
        <begin position="250"/>
        <end position="373"/>
    </location>
</feature>
<keyword evidence="3 9" id="KW-0963">Cytoplasm</keyword>
<dbReference type="InterPro" id="IPR046938">
    <property type="entry name" value="DNA_clamp_sf"/>
</dbReference>
<dbReference type="GO" id="GO:0006271">
    <property type="term" value="P:DNA strand elongation involved in DNA replication"/>
    <property type="evidence" value="ECO:0007669"/>
    <property type="project" value="TreeGrafter"/>
</dbReference>
<evidence type="ECO:0000256" key="8">
    <source>
        <dbReference type="ARBA" id="ARBA00023125"/>
    </source>
</evidence>
<comment type="similarity">
    <text evidence="2 9">Belongs to the beta sliding clamp family.</text>
</comment>
<evidence type="ECO:0000256" key="5">
    <source>
        <dbReference type="ARBA" id="ARBA00022695"/>
    </source>
</evidence>
<dbReference type="PANTHER" id="PTHR30478">
    <property type="entry name" value="DNA POLYMERASE III SUBUNIT BETA"/>
    <property type="match status" value="1"/>
</dbReference>
<evidence type="ECO:0000313" key="14">
    <source>
        <dbReference type="Proteomes" id="UP000215027"/>
    </source>
</evidence>